<feature type="compositionally biased region" description="Polar residues" evidence="4">
    <location>
        <begin position="539"/>
        <end position="551"/>
    </location>
</feature>
<dbReference type="CDD" id="cd12148">
    <property type="entry name" value="fungal_TF_MHR"/>
    <property type="match status" value="1"/>
</dbReference>
<comment type="caution">
    <text evidence="6">The sequence shown here is derived from an EMBL/GenBank/DDBJ whole genome shotgun (WGS) entry which is preliminary data.</text>
</comment>
<dbReference type="Proteomes" id="UP000308768">
    <property type="component" value="Unassembled WGS sequence"/>
</dbReference>
<dbReference type="GO" id="GO:0006351">
    <property type="term" value="P:DNA-templated transcription"/>
    <property type="evidence" value="ECO:0007669"/>
    <property type="project" value="InterPro"/>
</dbReference>
<keyword evidence="3" id="KW-0539">Nucleus</keyword>
<sequence length="667" mass="74659">MLERVRPDMAAGDEADDTVLEAPPPPDMGPGDSASAPSERRPVSRSTPYEWTEAPSPGEGDQDFGVEKARDGMASLRDGGEDAGYLGNSSGYRILESIPSLLSPQAGPQSPNAEHTMRTSEIAGQLSGATDPAWAHRLSATFVQEQLINAYFMFYNSSYPILHESTFREQCRTKSRISRHSSWHIVYYMVLAIGEWISGYCNDEHSLYYDAARSRFNIETLESGNTTHVQAFLLMGNYLHKRDRPNTGFNFIGIAYRMALGLGLHRESRRASETEEFAMHRRRVVFWTLYCFDSGFSITTGRPILVSDSFIDVRIPTNIDESQYNISSNLSVDAPYPTTCSALIAQARLARIANKVYNQFMCVLPCPEVDHQTTVMEQMIQNWRASLPLYFSSPEVSEWFLGPRQIVLWKEANLRILLLLASQRHHSDDYEKIAVGRRYRAIAAETILDICTFCQQHQGLVHHGLSWYAIYFILQATFALSVHQVSHGNMPSVAGSERKEGLRAYEDVILRARECLKALARIDKAAARSLRVLSRLHNNVRQSSTSPQANKDATPRPPPANMVSSRNISQCSNQVTLTPTSHTVEQTNNLSVSEALPMPFMADKMDDSMLSGWGTAADPSFHVFFDGAENIDDVFQGVHGFSSTVEQDNFAYQNSSMLTGNPSNQFW</sequence>
<feature type="domain" description="Xylanolytic transcriptional activator regulatory" evidence="5">
    <location>
        <begin position="248"/>
        <end position="322"/>
    </location>
</feature>
<reference evidence="6 7" key="1">
    <citation type="submission" date="2017-03" db="EMBL/GenBank/DDBJ databases">
        <title>Genomes of endolithic fungi from Antarctica.</title>
        <authorList>
            <person name="Coleine C."/>
            <person name="Masonjones S."/>
            <person name="Stajich J.E."/>
        </authorList>
    </citation>
    <scope>NUCLEOTIDE SEQUENCE [LARGE SCALE GENOMIC DNA]</scope>
    <source>
        <strain evidence="6 7">CCFEE 5187</strain>
    </source>
</reference>
<dbReference type="PANTHER" id="PTHR47424">
    <property type="entry name" value="REGULATORY PROTEIN GAL4"/>
    <property type="match status" value="1"/>
</dbReference>
<dbReference type="GO" id="GO:0005634">
    <property type="term" value="C:nucleus"/>
    <property type="evidence" value="ECO:0007669"/>
    <property type="project" value="TreeGrafter"/>
</dbReference>
<feature type="region of interest" description="Disordered" evidence="4">
    <location>
        <begin position="1"/>
        <end position="65"/>
    </location>
</feature>
<evidence type="ECO:0000256" key="4">
    <source>
        <dbReference type="SAM" id="MobiDB-lite"/>
    </source>
</evidence>
<dbReference type="SMART" id="SM00906">
    <property type="entry name" value="Fungal_trans"/>
    <property type="match status" value="1"/>
</dbReference>
<evidence type="ECO:0000256" key="1">
    <source>
        <dbReference type="ARBA" id="ARBA00023015"/>
    </source>
</evidence>
<dbReference type="PANTHER" id="PTHR47424:SF2">
    <property type="entry name" value="TRANSCRIPTION FACTOR DOMAIN-CONTAINING PROTEIN-RELATED"/>
    <property type="match status" value="1"/>
</dbReference>
<gene>
    <name evidence="6" type="ORF">B0A49_13223</name>
</gene>
<dbReference type="STRING" id="331657.A0A4U0WHE5"/>
<accession>A0A4U0WHE5</accession>
<dbReference type="InterPro" id="IPR051127">
    <property type="entry name" value="Fungal_SecMet_Regulators"/>
</dbReference>
<keyword evidence="7" id="KW-1185">Reference proteome</keyword>
<name>A0A4U0WHE5_9PEZI</name>
<feature type="region of interest" description="Disordered" evidence="4">
    <location>
        <begin position="539"/>
        <end position="570"/>
    </location>
</feature>
<evidence type="ECO:0000313" key="7">
    <source>
        <dbReference type="Proteomes" id="UP000308768"/>
    </source>
</evidence>
<keyword evidence="2" id="KW-0804">Transcription</keyword>
<evidence type="ECO:0000256" key="3">
    <source>
        <dbReference type="ARBA" id="ARBA00023242"/>
    </source>
</evidence>
<dbReference type="InterPro" id="IPR007219">
    <property type="entry name" value="XnlR_reg_dom"/>
</dbReference>
<dbReference type="GO" id="GO:0000981">
    <property type="term" value="F:DNA-binding transcription factor activity, RNA polymerase II-specific"/>
    <property type="evidence" value="ECO:0007669"/>
    <property type="project" value="TreeGrafter"/>
</dbReference>
<dbReference type="Pfam" id="PF04082">
    <property type="entry name" value="Fungal_trans"/>
    <property type="match status" value="1"/>
</dbReference>
<evidence type="ECO:0000256" key="2">
    <source>
        <dbReference type="ARBA" id="ARBA00023163"/>
    </source>
</evidence>
<dbReference type="OrthoDB" id="3364175at2759"/>
<evidence type="ECO:0000259" key="5">
    <source>
        <dbReference type="SMART" id="SM00906"/>
    </source>
</evidence>
<keyword evidence="1" id="KW-0805">Transcription regulation</keyword>
<dbReference type="EMBL" id="NAJN01001842">
    <property type="protein sequence ID" value="TKA60925.1"/>
    <property type="molecule type" value="Genomic_DNA"/>
</dbReference>
<dbReference type="GO" id="GO:0000978">
    <property type="term" value="F:RNA polymerase II cis-regulatory region sequence-specific DNA binding"/>
    <property type="evidence" value="ECO:0007669"/>
    <property type="project" value="TreeGrafter"/>
</dbReference>
<dbReference type="GO" id="GO:0008270">
    <property type="term" value="F:zinc ion binding"/>
    <property type="evidence" value="ECO:0007669"/>
    <property type="project" value="InterPro"/>
</dbReference>
<proteinExistence type="predicted"/>
<evidence type="ECO:0000313" key="6">
    <source>
        <dbReference type="EMBL" id="TKA60925.1"/>
    </source>
</evidence>
<dbReference type="AlphaFoldDB" id="A0A4U0WHE5"/>
<dbReference type="GO" id="GO:0000435">
    <property type="term" value="P:positive regulation of transcription from RNA polymerase II promoter by galactose"/>
    <property type="evidence" value="ECO:0007669"/>
    <property type="project" value="TreeGrafter"/>
</dbReference>
<organism evidence="6 7">
    <name type="scientific">Cryomyces minteri</name>
    <dbReference type="NCBI Taxonomy" id="331657"/>
    <lineage>
        <taxon>Eukaryota</taxon>
        <taxon>Fungi</taxon>
        <taxon>Dikarya</taxon>
        <taxon>Ascomycota</taxon>
        <taxon>Pezizomycotina</taxon>
        <taxon>Dothideomycetes</taxon>
        <taxon>Dothideomycetes incertae sedis</taxon>
        <taxon>Cryomyces</taxon>
    </lineage>
</organism>
<protein>
    <recommendedName>
        <fullName evidence="5">Xylanolytic transcriptional activator regulatory domain-containing protein</fullName>
    </recommendedName>
</protein>